<dbReference type="Proteomes" id="UP000184485">
    <property type="component" value="Unassembled WGS sequence"/>
</dbReference>
<dbReference type="AlphaFoldDB" id="A0A1M5MZF5"/>
<keyword evidence="5" id="KW-0862">Zinc</keyword>
<keyword evidence="4 9" id="KW-0378">Hydrolase</keyword>
<feature type="compositionally biased region" description="Acidic residues" evidence="7">
    <location>
        <begin position="417"/>
        <end position="427"/>
    </location>
</feature>
<dbReference type="PANTHER" id="PTHR21666:SF288">
    <property type="entry name" value="CELL DIVISION PROTEIN YTFB"/>
    <property type="match status" value="1"/>
</dbReference>
<feature type="region of interest" description="Disordered" evidence="7">
    <location>
        <begin position="185"/>
        <end position="225"/>
    </location>
</feature>
<evidence type="ECO:0000313" key="10">
    <source>
        <dbReference type="Proteomes" id="UP000184485"/>
    </source>
</evidence>
<evidence type="ECO:0000256" key="6">
    <source>
        <dbReference type="ARBA" id="ARBA00023049"/>
    </source>
</evidence>
<gene>
    <name evidence="9" type="ORF">SAMN02745157_4876</name>
</gene>
<evidence type="ECO:0000256" key="7">
    <source>
        <dbReference type="SAM" id="MobiDB-lite"/>
    </source>
</evidence>
<feature type="domain" description="M23ase beta-sheet core" evidence="8">
    <location>
        <begin position="567"/>
        <end position="663"/>
    </location>
</feature>
<feature type="region of interest" description="Disordered" evidence="7">
    <location>
        <begin position="93"/>
        <end position="112"/>
    </location>
</feature>
<proteinExistence type="predicted"/>
<protein>
    <submittedName>
        <fullName evidence="9">Murein DD-endopeptidase MepM and murein hydrolase activator NlpD, contain LysM domain</fullName>
    </submittedName>
</protein>
<dbReference type="EMBL" id="FQUP01000008">
    <property type="protein sequence ID" value="SHG82726.1"/>
    <property type="molecule type" value="Genomic_DNA"/>
</dbReference>
<dbReference type="Gene3D" id="3.10.450.350">
    <property type="match status" value="1"/>
</dbReference>
<keyword evidence="10" id="KW-1185">Reference proteome</keyword>
<evidence type="ECO:0000256" key="1">
    <source>
        <dbReference type="ARBA" id="ARBA00001947"/>
    </source>
</evidence>
<evidence type="ECO:0000259" key="8">
    <source>
        <dbReference type="Pfam" id="PF01551"/>
    </source>
</evidence>
<dbReference type="InterPro" id="IPR050570">
    <property type="entry name" value="Cell_wall_metabolism_enzyme"/>
</dbReference>
<evidence type="ECO:0000256" key="4">
    <source>
        <dbReference type="ARBA" id="ARBA00022801"/>
    </source>
</evidence>
<evidence type="ECO:0000256" key="5">
    <source>
        <dbReference type="ARBA" id="ARBA00022833"/>
    </source>
</evidence>
<feature type="compositionally biased region" description="Basic and acidic residues" evidence="7">
    <location>
        <begin position="99"/>
        <end position="112"/>
    </location>
</feature>
<dbReference type="GO" id="GO:0006508">
    <property type="term" value="P:proteolysis"/>
    <property type="evidence" value="ECO:0007669"/>
    <property type="project" value="UniProtKB-KW"/>
</dbReference>
<keyword evidence="3" id="KW-0479">Metal-binding</keyword>
<dbReference type="Gene3D" id="2.70.70.10">
    <property type="entry name" value="Glucose Permease (Domain IIA)"/>
    <property type="match status" value="1"/>
</dbReference>
<dbReference type="PANTHER" id="PTHR21666">
    <property type="entry name" value="PEPTIDASE-RELATED"/>
    <property type="match status" value="1"/>
</dbReference>
<dbReference type="STRING" id="1122133.SAMN02745157_4876"/>
<name>A0A1M5MZF5_9HYPH</name>
<organism evidence="9 10">
    <name type="scientific">Kaistia soli DSM 19436</name>
    <dbReference type="NCBI Taxonomy" id="1122133"/>
    <lineage>
        <taxon>Bacteria</taxon>
        <taxon>Pseudomonadati</taxon>
        <taxon>Pseudomonadota</taxon>
        <taxon>Alphaproteobacteria</taxon>
        <taxon>Hyphomicrobiales</taxon>
        <taxon>Kaistiaceae</taxon>
        <taxon>Kaistia</taxon>
    </lineage>
</organism>
<dbReference type="GO" id="GO:0046872">
    <property type="term" value="F:metal ion binding"/>
    <property type="evidence" value="ECO:0007669"/>
    <property type="project" value="UniProtKB-KW"/>
</dbReference>
<dbReference type="CDD" id="cd12797">
    <property type="entry name" value="M23_peptidase"/>
    <property type="match status" value="1"/>
</dbReference>
<sequence>MRGLVRGAAIRGPAGAGNSDEIDLGREPALTVGLQKGAPQRHAVSIRWLTGTILTGLTSTILMGGALMAALDGHHQLAVAPEIGRLANAHQGDGLGTGHKADRIKPTREPVSDRQVIQVSTVSRQGDRDLIKMKPFARITTTLATAITDLSADAPRFDPMKLAGADSDPPAPAPIAGSEKLDVISDEGASGDGEDGVPVDPNAVPDGSGDGDAVDATTDAAPPPVAGQEQIYGADVEGEVSVKVSPFPLGEPAAKDEAVITVAEAEEAARAIAPAAGPGAIAAMPYVDPERFSFGDTSADPFAALGVKIVPENVSFVAKSAPASETEEQIASVDKKEPLQAVLGENGINDSDATAIVSAMSGLVDLSDLKIGQKLRLLVAREGDAVRALRVSLYDQGVHQATVARRDDDSFVRADEPESSTDAEFDTADAPSPDDAGPMPNLYDSLYETAREQQIPEPLITELVRILSYDVDFQSRVSPGDSIEVFHSLPEDGASDADDEILYVSITLDGVTKRYYRYRSPDDGVVDYFDEDGRSAKKFLVRKPMNVGIVRSPFGYRRHPILGYVRLHPGVDWAAPRGTPIMAAGNGVVEKAGWSSGYGNFTLIRHTNGYETAYGHQSSIARNIRPGVKVRQGQIIGYVGSTGLSTGPHLHYEVRINDKPVDPLRVRLPRGRVLQGEMLADFKSEKTRIDALLGAPAGSKLAAASSDETTN</sequence>
<dbReference type="GO" id="GO:0004222">
    <property type="term" value="F:metalloendopeptidase activity"/>
    <property type="evidence" value="ECO:0007669"/>
    <property type="project" value="TreeGrafter"/>
</dbReference>
<evidence type="ECO:0000256" key="2">
    <source>
        <dbReference type="ARBA" id="ARBA00022670"/>
    </source>
</evidence>
<comment type="cofactor">
    <cofactor evidence="1">
        <name>Zn(2+)</name>
        <dbReference type="ChEBI" id="CHEBI:29105"/>
    </cofactor>
</comment>
<dbReference type="SUPFAM" id="SSF51261">
    <property type="entry name" value="Duplicated hybrid motif"/>
    <property type="match status" value="1"/>
</dbReference>
<keyword evidence="6" id="KW-0482">Metalloprotease</keyword>
<evidence type="ECO:0000313" key="9">
    <source>
        <dbReference type="EMBL" id="SHG82726.1"/>
    </source>
</evidence>
<keyword evidence="2" id="KW-0645">Protease</keyword>
<dbReference type="Pfam" id="PF01551">
    <property type="entry name" value="Peptidase_M23"/>
    <property type="match status" value="1"/>
</dbReference>
<reference evidence="9 10" key="1">
    <citation type="submission" date="2016-11" db="EMBL/GenBank/DDBJ databases">
        <authorList>
            <person name="Jaros S."/>
            <person name="Januszkiewicz K."/>
            <person name="Wedrychowicz H."/>
        </authorList>
    </citation>
    <scope>NUCLEOTIDE SEQUENCE [LARGE SCALE GENOMIC DNA]</scope>
    <source>
        <strain evidence="9 10">DSM 19436</strain>
    </source>
</reference>
<dbReference type="InterPro" id="IPR016047">
    <property type="entry name" value="M23ase_b-sheet_dom"/>
</dbReference>
<feature type="region of interest" description="Disordered" evidence="7">
    <location>
        <begin position="408"/>
        <end position="442"/>
    </location>
</feature>
<evidence type="ECO:0000256" key="3">
    <source>
        <dbReference type="ARBA" id="ARBA00022723"/>
    </source>
</evidence>
<accession>A0A1M5MZF5</accession>
<dbReference type="InterPro" id="IPR011055">
    <property type="entry name" value="Dup_hybrid_motif"/>
</dbReference>